<reference evidence="1" key="2">
    <citation type="submission" date="2023-10" db="EMBL/GenBank/DDBJ databases">
        <title>Analysis of Resistance Genes of Carbapenem-resistant Providencia rettgeri.</title>
        <authorList>
            <person name="Liu M."/>
        </authorList>
    </citation>
    <scope>NUCLEOTIDE SEQUENCE</scope>
    <source>
        <strain evidence="1">QITACRE101</strain>
    </source>
</reference>
<protein>
    <submittedName>
        <fullName evidence="1">Uncharacterized protein</fullName>
    </submittedName>
</protein>
<evidence type="ECO:0000313" key="2">
    <source>
        <dbReference type="Proteomes" id="UP001162044"/>
    </source>
</evidence>
<organism evidence="1 2">
    <name type="scientific">Providencia rettgeri</name>
    <dbReference type="NCBI Taxonomy" id="587"/>
    <lineage>
        <taxon>Bacteria</taxon>
        <taxon>Pseudomonadati</taxon>
        <taxon>Pseudomonadota</taxon>
        <taxon>Gammaproteobacteria</taxon>
        <taxon>Enterobacterales</taxon>
        <taxon>Morganellaceae</taxon>
        <taxon>Providencia</taxon>
    </lineage>
</organism>
<name>A0AB35LFB5_PRORE</name>
<evidence type="ECO:0000313" key="1">
    <source>
        <dbReference type="EMBL" id="MDH2306301.1"/>
    </source>
</evidence>
<dbReference type="AlphaFoldDB" id="A0AB35LFB5"/>
<comment type="caution">
    <text evidence="1">The sequence shown here is derived from an EMBL/GenBank/DDBJ whole genome shotgun (WGS) entry which is preliminary data.</text>
</comment>
<gene>
    <name evidence="1" type="ORF">QDQ51_12845</name>
</gene>
<sequence length="50" mass="5520">MRAGTQLRVKMQQIAVRENEGDEGSLLSLSVNQTTVLAIKGKSEQIQTFD</sequence>
<reference evidence="1" key="1">
    <citation type="submission" date="2023-04" db="EMBL/GenBank/DDBJ databases">
        <authorList>
            <person name="Li W."/>
        </authorList>
    </citation>
    <scope>NUCLEOTIDE SEQUENCE</scope>
    <source>
        <strain evidence="1">QITACRE101</strain>
    </source>
</reference>
<accession>A0AB35LFB5</accession>
<dbReference type="RefSeq" id="WP_162598829.1">
    <property type="nucleotide sequence ID" value="NZ_ABEXOE020000016.1"/>
</dbReference>
<proteinExistence type="predicted"/>
<dbReference type="Proteomes" id="UP001162044">
    <property type="component" value="Unassembled WGS sequence"/>
</dbReference>
<dbReference type="EMBL" id="JARVQW010000006">
    <property type="protein sequence ID" value="MDH2306301.1"/>
    <property type="molecule type" value="Genomic_DNA"/>
</dbReference>